<keyword evidence="5" id="KW-1185">Reference proteome</keyword>
<evidence type="ECO:0000313" key="3">
    <source>
        <dbReference type="EMBL" id="ODV75106.1"/>
    </source>
</evidence>
<name>A0A0H5CCG2_CYBJN</name>
<dbReference type="EMBL" id="CDQK01000003">
    <property type="protein sequence ID" value="CEP22294.1"/>
    <property type="molecule type" value="Genomic_DNA"/>
</dbReference>
<evidence type="ECO:0000313" key="2">
    <source>
        <dbReference type="EMBL" id="CEP22294.1"/>
    </source>
</evidence>
<dbReference type="RefSeq" id="XP_020072145.1">
    <property type="nucleotide sequence ID" value="XM_020214252.1"/>
</dbReference>
<reference evidence="2" key="1">
    <citation type="submission" date="2014-12" db="EMBL/GenBank/DDBJ databases">
        <authorList>
            <person name="Jaenicke S."/>
        </authorList>
    </citation>
    <scope>NUCLEOTIDE SEQUENCE [LARGE SCALE GENOMIC DNA]</scope>
    <source>
        <strain evidence="2">CBS1600</strain>
    </source>
</reference>
<accession>A0A0H5CCG2</accession>
<gene>
    <name evidence="2" type="ORF">BN1211_2608</name>
    <name evidence="3" type="ORF">CYBJADRAFT_165869</name>
</gene>
<evidence type="ECO:0000313" key="4">
    <source>
        <dbReference type="Proteomes" id="UP000038830"/>
    </source>
</evidence>
<dbReference type="AlphaFoldDB" id="A0A0H5CCG2"/>
<accession>A0A1E4S6H0</accession>
<feature type="compositionally biased region" description="Basic and acidic residues" evidence="1">
    <location>
        <begin position="47"/>
        <end position="61"/>
    </location>
</feature>
<reference evidence="4" key="2">
    <citation type="journal article" date="2015" name="J. Biotechnol.">
        <title>The structure of the Cyberlindnera jadinii genome and its relation to Candida utilis analyzed by the occurrence of single nucleotide polymorphisms.</title>
        <authorList>
            <person name="Rupp O."/>
            <person name="Brinkrolf K."/>
            <person name="Buerth C."/>
            <person name="Kunigo M."/>
            <person name="Schneider J."/>
            <person name="Jaenicke S."/>
            <person name="Goesmann A."/>
            <person name="Puehler A."/>
            <person name="Jaeger K.-E."/>
            <person name="Ernst J.F."/>
        </authorList>
    </citation>
    <scope>NUCLEOTIDE SEQUENCE [LARGE SCALE GENOMIC DNA]</scope>
    <source>
        <strain evidence="4">ATCC 18201 / CBS 1600 / BCRC 20928 / JCM 3617 / NBRC 0987 / NRRL Y-1542</strain>
    </source>
</reference>
<dbReference type="OMA" id="EYRENIF"/>
<dbReference type="GeneID" id="30988648"/>
<organism evidence="2 4">
    <name type="scientific">Cyberlindnera jadinii (strain ATCC 18201 / CBS 1600 / BCRC 20928 / JCM 3617 / NBRC 0987 / NRRL Y-1542)</name>
    <name type="common">Torula yeast</name>
    <name type="synonym">Candida utilis</name>
    <dbReference type="NCBI Taxonomy" id="983966"/>
    <lineage>
        <taxon>Eukaryota</taxon>
        <taxon>Fungi</taxon>
        <taxon>Dikarya</taxon>
        <taxon>Ascomycota</taxon>
        <taxon>Saccharomycotina</taxon>
        <taxon>Saccharomycetes</taxon>
        <taxon>Phaffomycetales</taxon>
        <taxon>Phaffomycetaceae</taxon>
        <taxon>Cyberlindnera</taxon>
    </lineage>
</organism>
<sequence>MGRRPKRLKPVPAKPGYDIRNLLLSSPRKKSEDNPSPASSPSKPSSAKRDDTDKAKAKDKGSLMVEISDSDSDGDSDDDLLVLLGGKNADKAAVGANPFSAIEGCAMLRSPPKRNLIPELMDDSSLKLWKKSARLFELHEQDDAKSLSIITKKEEFRKLLESKLDKEVLKDESYIEYLSQNKENPRLKDFFYFDKAWSYEENPSSPHVALFAVNRGQSLLTDVEVVNQPSVFLVKRSSEAIQDRQRTFEISDIDSLLEALGVSEDRLSMKTLTHDDLDFNSKCKRQSVDLVIAKLEYITKLVCKQSEYRENIFIRMIEVLGFVMMDFRVLSSNVSLSLTRIVNGLLQWQYRSIRDVKFELITSKWIALTELIDYNYRIVSTLVPTVSTVVAKLRRWLALSLLVDELPPVTLATTEEEMDKVVYQSILGAIQHLVDSKDVLTDVDYDTLMTKLKAVSLCIVTDKHPLLEPLARVVKQLETKVPVSFTGQAQASCRSTLLMLQSTIDAHQMKPKNSLYS</sequence>
<evidence type="ECO:0000313" key="5">
    <source>
        <dbReference type="Proteomes" id="UP000094389"/>
    </source>
</evidence>
<reference evidence="3 5" key="3">
    <citation type="journal article" date="2016" name="Proc. Natl. Acad. Sci. U.S.A.">
        <title>Comparative genomics of biotechnologically important yeasts.</title>
        <authorList>
            <person name="Riley R."/>
            <person name="Haridas S."/>
            <person name="Wolfe K.H."/>
            <person name="Lopes M.R."/>
            <person name="Hittinger C.T."/>
            <person name="Goeker M."/>
            <person name="Salamov A.A."/>
            <person name="Wisecaver J.H."/>
            <person name="Long T.M."/>
            <person name="Calvey C.H."/>
            <person name="Aerts A.L."/>
            <person name="Barry K.W."/>
            <person name="Choi C."/>
            <person name="Clum A."/>
            <person name="Coughlan A.Y."/>
            <person name="Deshpande S."/>
            <person name="Douglass A.P."/>
            <person name="Hanson S.J."/>
            <person name="Klenk H.-P."/>
            <person name="LaButti K.M."/>
            <person name="Lapidus A."/>
            <person name="Lindquist E.A."/>
            <person name="Lipzen A.M."/>
            <person name="Meier-Kolthoff J.P."/>
            <person name="Ohm R.A."/>
            <person name="Otillar R.P."/>
            <person name="Pangilinan J.L."/>
            <person name="Peng Y."/>
            <person name="Rokas A."/>
            <person name="Rosa C.A."/>
            <person name="Scheuner C."/>
            <person name="Sibirny A.A."/>
            <person name="Slot J.C."/>
            <person name="Stielow J.B."/>
            <person name="Sun H."/>
            <person name="Kurtzman C.P."/>
            <person name="Blackwell M."/>
            <person name="Grigoriev I.V."/>
            <person name="Jeffries T.W."/>
        </authorList>
    </citation>
    <scope>NUCLEOTIDE SEQUENCE [LARGE SCALE GENOMIC DNA]</scope>
    <source>
        <strain evidence="5">ATCC 18201 / CBS 1600 / BCRC 20928 / JCM 3617 / NBRC 0987 / NRRL Y-1542</strain>
        <strain evidence="3">NRRL Y-1542</strain>
    </source>
</reference>
<dbReference type="Proteomes" id="UP000094389">
    <property type="component" value="Unassembled WGS sequence"/>
</dbReference>
<dbReference type="EMBL" id="KV453926">
    <property type="protein sequence ID" value="ODV75106.1"/>
    <property type="molecule type" value="Genomic_DNA"/>
</dbReference>
<protein>
    <submittedName>
        <fullName evidence="2">Uncharacterized protein</fullName>
    </submittedName>
</protein>
<evidence type="ECO:0000256" key="1">
    <source>
        <dbReference type="SAM" id="MobiDB-lite"/>
    </source>
</evidence>
<dbReference type="Proteomes" id="UP000038830">
    <property type="component" value="Unassembled WGS sequence"/>
</dbReference>
<feature type="compositionally biased region" description="Low complexity" evidence="1">
    <location>
        <begin position="35"/>
        <end position="45"/>
    </location>
</feature>
<feature type="region of interest" description="Disordered" evidence="1">
    <location>
        <begin position="1"/>
        <end position="76"/>
    </location>
</feature>
<proteinExistence type="predicted"/>